<gene>
    <name evidence="1" type="ORF">NCER_102187</name>
</gene>
<organism evidence="1 2">
    <name type="scientific">Vairimorpha ceranae (strain BRL01)</name>
    <name type="common">Microsporidian parasite</name>
    <name type="synonym">Nosema ceranae</name>
    <dbReference type="NCBI Taxonomy" id="578460"/>
    <lineage>
        <taxon>Eukaryota</taxon>
        <taxon>Fungi</taxon>
        <taxon>Fungi incertae sedis</taxon>
        <taxon>Microsporidia</taxon>
        <taxon>Nosematidae</taxon>
        <taxon>Vairimorpha</taxon>
    </lineage>
</organism>
<proteinExistence type="predicted"/>
<accession>C4VBK9</accession>
<dbReference type="KEGG" id="nce:NCER_102187"/>
<comment type="caution">
    <text evidence="1">The sequence shown here is derived from an EMBL/GenBank/DDBJ whole genome shotgun (WGS) entry which is preliminary data.</text>
</comment>
<protein>
    <submittedName>
        <fullName evidence="1">Uncharacterized protein</fullName>
    </submittedName>
</protein>
<dbReference type="EMBL" id="ACOL01000635">
    <property type="protein sequence ID" value="EEQ81393.1"/>
    <property type="molecule type" value="Genomic_DNA"/>
</dbReference>
<dbReference type="AlphaFoldDB" id="C4VBK9"/>
<dbReference type="HOGENOM" id="CLU_1768635_0_0_1"/>
<dbReference type="InParanoid" id="C4VBK9"/>
<dbReference type="Proteomes" id="UP000009082">
    <property type="component" value="Unassembled WGS sequence"/>
</dbReference>
<sequence>MVIKTLPRHSFIISISSMSIDDVIYSWNLISFLTISSKKIAHLKKKFKKNFGYFENKAFGEDTKNYIRNPDEIIEIDESKIGKRKYIKEHLFGRTWIFGLVKEEISKKVWIRSVIHPGGVYNRPDIFFYFLTLNGRRKKASKWDFNC</sequence>
<evidence type="ECO:0000313" key="2">
    <source>
        <dbReference type="Proteomes" id="UP000009082"/>
    </source>
</evidence>
<reference evidence="1 2" key="1">
    <citation type="journal article" date="2009" name="PLoS Pathog.">
        <title>Genomic analyses of the microsporidian Nosema ceranae, an emergent pathogen of honey bees.</title>
        <authorList>
            <person name="Cornman R.S."/>
            <person name="Chen Y.P."/>
            <person name="Schatz M.C."/>
            <person name="Street C."/>
            <person name="Zhao Y."/>
            <person name="Desany B."/>
            <person name="Egholm M."/>
            <person name="Hutchison S."/>
            <person name="Pettis J.S."/>
            <person name="Lipkin W.I."/>
            <person name="Evans J.D."/>
        </authorList>
    </citation>
    <scope>NUCLEOTIDE SEQUENCE [LARGE SCALE GENOMIC DNA]</scope>
    <source>
        <strain evidence="1 2">BRL01</strain>
    </source>
</reference>
<dbReference type="VEuPathDB" id="MicrosporidiaDB:NCER_102187"/>
<name>C4VBK9_VAIC1</name>
<evidence type="ECO:0000313" key="1">
    <source>
        <dbReference type="EMBL" id="EEQ81393.1"/>
    </source>
</evidence>